<dbReference type="STRING" id="395493.BegalDRAFT_2336"/>
<organism evidence="6 7">
    <name type="scientific">Beggiatoa alba B18LD</name>
    <dbReference type="NCBI Taxonomy" id="395493"/>
    <lineage>
        <taxon>Bacteria</taxon>
        <taxon>Pseudomonadati</taxon>
        <taxon>Pseudomonadota</taxon>
        <taxon>Gammaproteobacteria</taxon>
        <taxon>Thiotrichales</taxon>
        <taxon>Thiotrichaceae</taxon>
        <taxon>Beggiatoa</taxon>
    </lineage>
</organism>
<dbReference type="PANTHER" id="PTHR43179">
    <property type="entry name" value="RHAMNOSYLTRANSFERASE WBBL"/>
    <property type="match status" value="1"/>
</dbReference>
<dbReference type="InterPro" id="IPR001296">
    <property type="entry name" value="Glyco_trans_1"/>
</dbReference>
<keyword evidence="7" id="KW-1185">Reference proteome</keyword>
<dbReference type="RefSeq" id="WP_002690160.1">
    <property type="nucleotide sequence ID" value="NZ_JH600070.1"/>
</dbReference>
<dbReference type="InterPro" id="IPR001173">
    <property type="entry name" value="Glyco_trans_2-like"/>
</dbReference>
<evidence type="ECO:0000256" key="1">
    <source>
        <dbReference type="ARBA" id="ARBA00006739"/>
    </source>
</evidence>
<dbReference type="eggNOG" id="COG0438">
    <property type="taxonomic scope" value="Bacteria"/>
</dbReference>
<evidence type="ECO:0000313" key="6">
    <source>
        <dbReference type="EMBL" id="EIJ43190.1"/>
    </source>
</evidence>
<dbReference type="Gene3D" id="3.40.50.2000">
    <property type="entry name" value="Glycogen Phosphorylase B"/>
    <property type="match status" value="1"/>
</dbReference>
<sequence length="695" mass="78839">MDSQSVMLASLPIHSPSWQLDTLNVPSPTQAIDVIVCVHNALADVQRCLASIKAYSTTPYRLILVDDGSATETRDFLAQYAQTESVTLLRNEQARGYTCAANQGLQASQNPYCLLLNSDTIVSHYWLERLIACANSAPEIGLAGPLSNTASWQSIPAIECKGDWAENPLPVDMNVQQFAHRVASLSPRLYPRIAFLNGFCLLIKRAVLEQIGYFDEATFGQGYGEENDYCIRARQAGWELAIADDVYIYHAQSKSYSHERRKQLADRAGQALAEKHGQAVIDAGVTICRQDKVIEGIRIRAKQLIARWNLVAEGQYRWRGKRVIFMLPVQEAGGGSNVVISEVRAMRRMGVDAVILNFLHHQKTFEKSYPQLDVPVIYTPTDFEIPRYCEGYDAVIATASYSIQWIAPVANLPNPPIIGYYVQDFEPYFWAEKPTYYRWFWRSPWVRRRLASYYFRRYPEFRRAWLSYLEIPNAKLFTKTPWNQDELHYQVGKTSHVVGASYHADLFIPRVSRPENPQRLRISAMIRPSSGRRGALRTMQVLQKIQQAYSQQVEILLFGVANDDPHFQALPRNFDHQNLGLQTPEQLATLFAQIDIFVDFSNFQAMGLTAMEAMASGVAVIVPQIGGSNSFAVHQRNALVIDTMDMTNCYNTLQQLIIDNALRVSLMKQAMQDIARFYPEKSAYQILEVLFNKSS</sequence>
<dbReference type="HOGENOM" id="CLU_396230_0_0_6"/>
<name>I3CHU7_9GAMM</name>
<keyword evidence="3 6" id="KW-0808">Transferase</keyword>
<evidence type="ECO:0000256" key="2">
    <source>
        <dbReference type="ARBA" id="ARBA00022676"/>
    </source>
</evidence>
<proteinExistence type="inferred from homology"/>
<feature type="domain" description="Glycosyl transferase family 1" evidence="4">
    <location>
        <begin position="540"/>
        <end position="670"/>
    </location>
</feature>
<dbReference type="CDD" id="cd04186">
    <property type="entry name" value="GT_2_like_c"/>
    <property type="match status" value="1"/>
</dbReference>
<dbReference type="Gene3D" id="3.90.550.10">
    <property type="entry name" value="Spore Coat Polysaccharide Biosynthesis Protein SpsA, Chain A"/>
    <property type="match status" value="1"/>
</dbReference>
<gene>
    <name evidence="6" type="ORF">BegalDRAFT_2336</name>
</gene>
<comment type="similarity">
    <text evidence="1">Belongs to the glycosyltransferase 2 family.</text>
</comment>
<dbReference type="InterPro" id="IPR029044">
    <property type="entry name" value="Nucleotide-diphossugar_trans"/>
</dbReference>
<keyword evidence="2" id="KW-0328">Glycosyltransferase</keyword>
<feature type="domain" description="Glycosyltransferase 2-like" evidence="5">
    <location>
        <begin position="34"/>
        <end position="139"/>
    </location>
</feature>
<protein>
    <submittedName>
        <fullName evidence="6">Putative glycosyltransferase</fullName>
    </submittedName>
</protein>
<evidence type="ECO:0000313" key="7">
    <source>
        <dbReference type="Proteomes" id="UP000005744"/>
    </source>
</evidence>
<dbReference type="PANTHER" id="PTHR43179:SF12">
    <property type="entry name" value="GALACTOFURANOSYLTRANSFERASE GLFT2"/>
    <property type="match status" value="1"/>
</dbReference>
<dbReference type="Proteomes" id="UP000005744">
    <property type="component" value="Unassembled WGS sequence"/>
</dbReference>
<dbReference type="OrthoDB" id="5123492at2"/>
<dbReference type="AlphaFoldDB" id="I3CHU7"/>
<evidence type="ECO:0000259" key="5">
    <source>
        <dbReference type="Pfam" id="PF00535"/>
    </source>
</evidence>
<evidence type="ECO:0000259" key="4">
    <source>
        <dbReference type="Pfam" id="PF00534"/>
    </source>
</evidence>
<evidence type="ECO:0000256" key="3">
    <source>
        <dbReference type="ARBA" id="ARBA00022679"/>
    </source>
</evidence>
<dbReference type="EMBL" id="JH600070">
    <property type="protein sequence ID" value="EIJ43190.1"/>
    <property type="molecule type" value="Genomic_DNA"/>
</dbReference>
<dbReference type="CDD" id="cd03801">
    <property type="entry name" value="GT4_PimA-like"/>
    <property type="match status" value="1"/>
</dbReference>
<dbReference type="SUPFAM" id="SSF53448">
    <property type="entry name" value="Nucleotide-diphospho-sugar transferases"/>
    <property type="match status" value="1"/>
</dbReference>
<reference evidence="6 7" key="1">
    <citation type="submission" date="2011-11" db="EMBL/GenBank/DDBJ databases">
        <title>Improved High-Quality Draft sequence of Beggiatoa alba B18lD.</title>
        <authorList>
            <consortium name="US DOE Joint Genome Institute"/>
            <person name="Lucas S."/>
            <person name="Han J."/>
            <person name="Lapidus A."/>
            <person name="Cheng J.-F."/>
            <person name="Goodwin L."/>
            <person name="Pitluck S."/>
            <person name="Peters L."/>
            <person name="Mikhailova N."/>
            <person name="Held B."/>
            <person name="Detter J.C."/>
            <person name="Han C."/>
            <person name="Tapia R."/>
            <person name="Land M."/>
            <person name="Hauser L."/>
            <person name="Kyrpides N."/>
            <person name="Ivanova N."/>
            <person name="Pagani I."/>
            <person name="Samuel K."/>
            <person name="Teske A."/>
            <person name="Mueller J."/>
            <person name="Woyke T."/>
        </authorList>
    </citation>
    <scope>NUCLEOTIDE SEQUENCE [LARGE SCALE GENOMIC DNA]</scope>
    <source>
        <strain evidence="6 7">B18LD</strain>
    </source>
</reference>
<dbReference type="Pfam" id="PF00535">
    <property type="entry name" value="Glycos_transf_2"/>
    <property type="match status" value="1"/>
</dbReference>
<dbReference type="GO" id="GO:0016757">
    <property type="term" value="F:glycosyltransferase activity"/>
    <property type="evidence" value="ECO:0007669"/>
    <property type="project" value="UniProtKB-KW"/>
</dbReference>
<dbReference type="Pfam" id="PF00534">
    <property type="entry name" value="Glycos_transf_1"/>
    <property type="match status" value="1"/>
</dbReference>
<dbReference type="SUPFAM" id="SSF53756">
    <property type="entry name" value="UDP-Glycosyltransferase/glycogen phosphorylase"/>
    <property type="match status" value="1"/>
</dbReference>
<accession>I3CHU7</accession>
<dbReference type="Gene3D" id="3.40.50.11090">
    <property type="match status" value="1"/>
</dbReference>
<dbReference type="eggNOG" id="COG1216">
    <property type="taxonomic scope" value="Bacteria"/>
</dbReference>